<proteinExistence type="predicted"/>
<dbReference type="Pfam" id="PF00106">
    <property type="entry name" value="adh_short"/>
    <property type="match status" value="1"/>
</dbReference>
<reference evidence="2" key="1">
    <citation type="journal article" date="2014" name="Int. J. Syst. Evol. Microbiol.">
        <title>Complete genome of a new Firmicutes species belonging to the dominant human colonic microbiota ('Ruminococcus bicirculans') reveals two chromosomes and a selective capacity to utilize plant glucans.</title>
        <authorList>
            <consortium name="NISC Comparative Sequencing Program"/>
            <person name="Wegmann U."/>
            <person name="Louis P."/>
            <person name="Goesmann A."/>
            <person name="Henrissat B."/>
            <person name="Duncan S.H."/>
            <person name="Flint H.J."/>
        </authorList>
    </citation>
    <scope>NUCLEOTIDE SEQUENCE</scope>
    <source>
        <strain evidence="2">JCM 9687</strain>
    </source>
</reference>
<dbReference type="PANTHER" id="PTHR44147:SF2">
    <property type="entry name" value="DEHYDROGENASE_REDUCTASE SDR FAMILY MEMBER 1"/>
    <property type="match status" value="1"/>
</dbReference>
<protein>
    <submittedName>
        <fullName evidence="2">SDR family oxidoreductase</fullName>
    </submittedName>
</protein>
<dbReference type="EMBL" id="BAAAYK010000028">
    <property type="protein sequence ID" value="GAA3354084.1"/>
    <property type="molecule type" value="Genomic_DNA"/>
</dbReference>
<sequence>MERPLRGKIALVAGATRGAGRAIAVELGAAGAAVYGTGRTTREARSDYDRPESIEDTAELVTAAGGEGVAVRVDHQVPEEVRDLVARIERERGRLDLLVNDMGGEHLMDWHKPVWEHSLDLGLRRLRTGIEAHLITSHFALALLSRTPGGLVVELTDGTTEYNRRYRADCGAFFDVTKIAASRLAFAQSEELRPHGGTALAITPGWLRSEMMLDHFGVTEQNWREATEPHFSISESPHFAGRGVAALAADPEVSRWAGRTVSSFELAEHYGFTDLDGSRPDSWRYIAEVVEAGAPEDTTGYR</sequence>
<dbReference type="PRINTS" id="PR00081">
    <property type="entry name" value="GDHRDH"/>
</dbReference>
<dbReference type="RefSeq" id="WP_344924548.1">
    <property type="nucleotide sequence ID" value="NZ_BAAAYK010000028.1"/>
</dbReference>
<dbReference type="Gene3D" id="3.40.50.720">
    <property type="entry name" value="NAD(P)-binding Rossmann-like Domain"/>
    <property type="match status" value="1"/>
</dbReference>
<name>A0ABP6RLM2_9PSEU</name>
<dbReference type="InterPro" id="IPR036291">
    <property type="entry name" value="NAD(P)-bd_dom_sf"/>
</dbReference>
<reference evidence="3" key="2">
    <citation type="journal article" date="2019" name="Int. J. Syst. Evol. Microbiol.">
        <title>The Global Catalogue of Microorganisms (GCM) 10K type strain sequencing project: providing services to taxonomists for standard genome sequencing and annotation.</title>
        <authorList>
            <consortium name="The Broad Institute Genomics Platform"/>
            <consortium name="The Broad Institute Genome Sequencing Center for Infectious Disease"/>
            <person name="Wu L."/>
            <person name="Ma J."/>
        </authorList>
    </citation>
    <scope>NUCLEOTIDE SEQUENCE [LARGE SCALE GENOMIC DNA]</scope>
    <source>
        <strain evidence="3">JCM 9687</strain>
    </source>
</reference>
<organism evidence="2 3">
    <name type="scientific">Saccharopolyspora gregorii</name>
    <dbReference type="NCBI Taxonomy" id="33914"/>
    <lineage>
        <taxon>Bacteria</taxon>
        <taxon>Bacillati</taxon>
        <taxon>Actinomycetota</taxon>
        <taxon>Actinomycetes</taxon>
        <taxon>Pseudonocardiales</taxon>
        <taxon>Pseudonocardiaceae</taxon>
        <taxon>Saccharopolyspora</taxon>
    </lineage>
</organism>
<accession>A0ABP6RLM2</accession>
<evidence type="ECO:0000313" key="2">
    <source>
        <dbReference type="EMBL" id="GAA3356053.1"/>
    </source>
</evidence>
<evidence type="ECO:0000313" key="3">
    <source>
        <dbReference type="Proteomes" id="UP001500483"/>
    </source>
</evidence>
<comment type="caution">
    <text evidence="2">The sequence shown here is derived from an EMBL/GenBank/DDBJ whole genome shotgun (WGS) entry which is preliminary data.</text>
</comment>
<evidence type="ECO:0000313" key="1">
    <source>
        <dbReference type="EMBL" id="GAA3354084.1"/>
    </source>
</evidence>
<dbReference type="SUPFAM" id="SSF51735">
    <property type="entry name" value="NAD(P)-binding Rossmann-fold domains"/>
    <property type="match status" value="1"/>
</dbReference>
<reference evidence="2" key="3">
    <citation type="submission" date="2023-12" db="EMBL/GenBank/DDBJ databases">
        <authorList>
            <person name="Sun Q."/>
            <person name="Inoue M."/>
        </authorList>
    </citation>
    <scope>NUCLEOTIDE SEQUENCE</scope>
    <source>
        <strain evidence="2">JCM 9687</strain>
    </source>
</reference>
<dbReference type="PANTHER" id="PTHR44147">
    <property type="entry name" value="DEHYDROGENASE/REDUCTASE SDR FAMILY MEMBER 1"/>
    <property type="match status" value="1"/>
</dbReference>
<dbReference type="InterPro" id="IPR002347">
    <property type="entry name" value="SDR_fam"/>
</dbReference>
<dbReference type="EMBL" id="BAAAYK010000038">
    <property type="protein sequence ID" value="GAA3356053.1"/>
    <property type="molecule type" value="Genomic_DNA"/>
</dbReference>
<keyword evidence="3" id="KW-1185">Reference proteome</keyword>
<dbReference type="Proteomes" id="UP001500483">
    <property type="component" value="Unassembled WGS sequence"/>
</dbReference>
<dbReference type="NCBIfam" id="NF006159">
    <property type="entry name" value="PRK08303.1"/>
    <property type="match status" value="1"/>
</dbReference>
<gene>
    <name evidence="1" type="ORF">GCM10020366_09630</name>
    <name evidence="2" type="ORF">GCM10020366_18580</name>
</gene>